<dbReference type="GO" id="GO:0000160">
    <property type="term" value="P:phosphorelay signal transduction system"/>
    <property type="evidence" value="ECO:0007669"/>
    <property type="project" value="InterPro"/>
</dbReference>
<dbReference type="InterPro" id="IPR020449">
    <property type="entry name" value="Tscrpt_reg_AraC-type_HTH"/>
</dbReference>
<keyword evidence="10" id="KW-1185">Reference proteome</keyword>
<gene>
    <name evidence="9" type="ORF">SAMN05216180_2365</name>
</gene>
<dbReference type="PRINTS" id="PR00032">
    <property type="entry name" value="HTHARAC"/>
</dbReference>
<dbReference type="InterPro" id="IPR009057">
    <property type="entry name" value="Homeodomain-like_sf"/>
</dbReference>
<accession>A0A1H8CYB2</accession>
<keyword evidence="3 9" id="KW-0238">DNA-binding</keyword>
<evidence type="ECO:0000256" key="3">
    <source>
        <dbReference type="ARBA" id="ARBA00023125"/>
    </source>
</evidence>
<dbReference type="InterPro" id="IPR018060">
    <property type="entry name" value="HTH_AraC"/>
</dbReference>
<dbReference type="Gene3D" id="3.40.50.2300">
    <property type="match status" value="1"/>
</dbReference>
<comment type="function">
    <text evidence="5">May play the central regulatory role in sporulation. It may be an element of the effector pathway responsible for the activation of sporulation genes in response to nutritional stress. Spo0A may act in concert with spo0H (a sigma factor) to control the expression of some genes that are critical to the sporulation process.</text>
</comment>
<evidence type="ECO:0000259" key="8">
    <source>
        <dbReference type="PROSITE" id="PS50110"/>
    </source>
</evidence>
<dbReference type="SUPFAM" id="SSF52172">
    <property type="entry name" value="CheY-like"/>
    <property type="match status" value="1"/>
</dbReference>
<dbReference type="Gene3D" id="1.10.10.60">
    <property type="entry name" value="Homeodomain-like"/>
    <property type="match status" value="2"/>
</dbReference>
<feature type="domain" description="Response regulatory" evidence="8">
    <location>
        <begin position="6"/>
        <end position="123"/>
    </location>
</feature>
<evidence type="ECO:0000259" key="7">
    <source>
        <dbReference type="PROSITE" id="PS01124"/>
    </source>
</evidence>
<dbReference type="PANTHER" id="PTHR43280:SF28">
    <property type="entry name" value="HTH-TYPE TRANSCRIPTIONAL ACTIVATOR RHAS"/>
    <property type="match status" value="1"/>
</dbReference>
<dbReference type="InterPro" id="IPR011006">
    <property type="entry name" value="CheY-like_superfamily"/>
</dbReference>
<evidence type="ECO:0000256" key="5">
    <source>
        <dbReference type="ARBA" id="ARBA00024867"/>
    </source>
</evidence>
<keyword evidence="4" id="KW-0804">Transcription</keyword>
<dbReference type="SUPFAM" id="SSF46689">
    <property type="entry name" value="Homeodomain-like"/>
    <property type="match status" value="2"/>
</dbReference>
<dbReference type="CDD" id="cd17536">
    <property type="entry name" value="REC_YesN-like"/>
    <property type="match status" value="1"/>
</dbReference>
<dbReference type="PROSITE" id="PS00041">
    <property type="entry name" value="HTH_ARAC_FAMILY_1"/>
    <property type="match status" value="1"/>
</dbReference>
<protein>
    <recommendedName>
        <fullName evidence="1">Stage 0 sporulation protein A homolog</fullName>
    </recommendedName>
</protein>
<evidence type="ECO:0000256" key="2">
    <source>
        <dbReference type="ARBA" id="ARBA00023015"/>
    </source>
</evidence>
<keyword evidence="2" id="KW-0805">Transcription regulation</keyword>
<sequence>MNLTFKAIVVEDEKLIRNNIIESITLCDPSFEICASATNGKDGLELIHTLKPDVLFTDIRMPIVNGLVLAEKAKQICPNIQVVIISGYAEFEYAQHAIRLGVEDYLLKPIRTNALKNILTKLKHVLQKNKHFETKQQLQKIINTESLEDLPCRLADCTNILSIVNLGNLCNYVPSTLVRSYFNSLWDEVDLGFLPSEDCEAFVFDELSPNTKFIMFSINNKDKCIELLDSLYDYFKKEFKQIKVHIYYSYYDTLKSLSTQVEDLRLVLRRQLVMDETILMEAALTDSKLPISVLGRDFKTRLINLINNEDTDLIETEITTQLDNIIKNKMPQIWIEEYIHQLLKLLQQHTTCMSEAELYHIEYTIFDKMALPLSTLNLSTNFWNSLPVMFNSSVAVENQELITEIKNYLIKNYNSNITLDDIAQKFNFTPSYIIKMYKRSTGETPMKYVIGLRIATAKQLMHDNPAMEVKQISEYVGYFDQHYFSRIFKSITGVSPSEYRENLGN</sequence>
<dbReference type="PROSITE" id="PS01124">
    <property type="entry name" value="HTH_ARAC_FAMILY_2"/>
    <property type="match status" value="1"/>
</dbReference>
<feature type="domain" description="HTH araC/xylS-type" evidence="7">
    <location>
        <begin position="403"/>
        <end position="502"/>
    </location>
</feature>
<dbReference type="RefSeq" id="WP_092755400.1">
    <property type="nucleotide sequence ID" value="NZ_FOCG01000002.1"/>
</dbReference>
<dbReference type="PANTHER" id="PTHR43280">
    <property type="entry name" value="ARAC-FAMILY TRANSCRIPTIONAL REGULATOR"/>
    <property type="match status" value="1"/>
</dbReference>
<proteinExistence type="predicted"/>
<evidence type="ECO:0000256" key="1">
    <source>
        <dbReference type="ARBA" id="ARBA00018672"/>
    </source>
</evidence>
<dbReference type="SMART" id="SM00448">
    <property type="entry name" value="REC"/>
    <property type="match status" value="1"/>
</dbReference>
<dbReference type="GO" id="GO:0043565">
    <property type="term" value="F:sequence-specific DNA binding"/>
    <property type="evidence" value="ECO:0007669"/>
    <property type="project" value="InterPro"/>
</dbReference>
<dbReference type="OrthoDB" id="9794370at2"/>
<evidence type="ECO:0000313" key="10">
    <source>
        <dbReference type="Proteomes" id="UP000199158"/>
    </source>
</evidence>
<name>A0A1H8CYB2_9FIRM</name>
<dbReference type="GO" id="GO:0003700">
    <property type="term" value="F:DNA-binding transcription factor activity"/>
    <property type="evidence" value="ECO:0007669"/>
    <property type="project" value="InterPro"/>
</dbReference>
<dbReference type="InterPro" id="IPR001789">
    <property type="entry name" value="Sig_transdc_resp-reg_receiver"/>
</dbReference>
<dbReference type="Pfam" id="PF00072">
    <property type="entry name" value="Response_reg"/>
    <property type="match status" value="1"/>
</dbReference>
<reference evidence="9 10" key="1">
    <citation type="submission" date="2016-10" db="EMBL/GenBank/DDBJ databases">
        <authorList>
            <person name="de Groot N.N."/>
        </authorList>
    </citation>
    <scope>NUCLEOTIDE SEQUENCE [LARGE SCALE GENOMIC DNA]</scope>
    <source>
        <strain evidence="9 10">CGMCC 1.5070</strain>
    </source>
</reference>
<keyword evidence="6" id="KW-0597">Phosphoprotein</keyword>
<evidence type="ECO:0000256" key="4">
    <source>
        <dbReference type="ARBA" id="ARBA00023163"/>
    </source>
</evidence>
<evidence type="ECO:0000313" key="9">
    <source>
        <dbReference type="EMBL" id="SEM99207.1"/>
    </source>
</evidence>
<dbReference type="Proteomes" id="UP000199158">
    <property type="component" value="Unassembled WGS sequence"/>
</dbReference>
<feature type="modified residue" description="4-aspartylphosphate" evidence="6">
    <location>
        <position position="58"/>
    </location>
</feature>
<dbReference type="Pfam" id="PF12833">
    <property type="entry name" value="HTH_18"/>
    <property type="match status" value="1"/>
</dbReference>
<organism evidence="9 10">
    <name type="scientific">Hydrogenoanaerobacterium saccharovorans</name>
    <dbReference type="NCBI Taxonomy" id="474960"/>
    <lineage>
        <taxon>Bacteria</taxon>
        <taxon>Bacillati</taxon>
        <taxon>Bacillota</taxon>
        <taxon>Clostridia</taxon>
        <taxon>Eubacteriales</taxon>
        <taxon>Oscillospiraceae</taxon>
        <taxon>Hydrogenoanaerobacterium</taxon>
    </lineage>
</organism>
<dbReference type="EMBL" id="FOCG01000002">
    <property type="protein sequence ID" value="SEM99207.1"/>
    <property type="molecule type" value="Genomic_DNA"/>
</dbReference>
<dbReference type="AlphaFoldDB" id="A0A1H8CYB2"/>
<dbReference type="InterPro" id="IPR018062">
    <property type="entry name" value="HTH_AraC-typ_CS"/>
</dbReference>
<dbReference type="PROSITE" id="PS50110">
    <property type="entry name" value="RESPONSE_REGULATORY"/>
    <property type="match status" value="1"/>
</dbReference>
<dbReference type="SMART" id="SM00342">
    <property type="entry name" value="HTH_ARAC"/>
    <property type="match status" value="1"/>
</dbReference>
<dbReference type="STRING" id="474960.SAMN05216180_2365"/>
<evidence type="ECO:0000256" key="6">
    <source>
        <dbReference type="PROSITE-ProRule" id="PRU00169"/>
    </source>
</evidence>